<dbReference type="Pfam" id="PF13343">
    <property type="entry name" value="SBP_bac_6"/>
    <property type="match status" value="1"/>
</dbReference>
<comment type="caution">
    <text evidence="2">The sequence shown here is derived from an EMBL/GenBank/DDBJ whole genome shotgun (WGS) entry which is preliminary data.</text>
</comment>
<dbReference type="Gene3D" id="3.40.190.10">
    <property type="entry name" value="Periplasmic binding protein-like II"/>
    <property type="match status" value="2"/>
</dbReference>
<dbReference type="EMBL" id="JAJISD010000017">
    <property type="protein sequence ID" value="MCC8432698.1"/>
    <property type="molecule type" value="Genomic_DNA"/>
</dbReference>
<dbReference type="PANTHER" id="PTHR30006:SF2">
    <property type="entry name" value="ABC TRANSPORTER SUBSTRATE-BINDING PROTEIN"/>
    <property type="match status" value="1"/>
</dbReference>
<name>A0ABS8L2X8_9HYPH</name>
<keyword evidence="1" id="KW-0732">Signal</keyword>
<gene>
    <name evidence="2" type="ORF">LJ725_27310</name>
</gene>
<dbReference type="CDD" id="cd13544">
    <property type="entry name" value="PBP2_Fbp_like_1"/>
    <property type="match status" value="1"/>
</dbReference>
<evidence type="ECO:0000256" key="1">
    <source>
        <dbReference type="ARBA" id="ARBA00022729"/>
    </source>
</evidence>
<proteinExistence type="predicted"/>
<protein>
    <submittedName>
        <fullName evidence="2">2-aminoethylphosphonate ABC transporter substrate-binding protein</fullName>
    </submittedName>
</protein>
<dbReference type="PANTHER" id="PTHR30006">
    <property type="entry name" value="THIAMINE-BINDING PERIPLASMIC PROTEIN-RELATED"/>
    <property type="match status" value="1"/>
</dbReference>
<dbReference type="NCBIfam" id="TIGR03261">
    <property type="entry name" value="phnS2"/>
    <property type="match status" value="1"/>
</dbReference>
<evidence type="ECO:0000313" key="3">
    <source>
        <dbReference type="Proteomes" id="UP001198862"/>
    </source>
</evidence>
<sequence>MFGLASPAFAQKTKLTVYTALENDQLDPFKKAFEADNPTIEIAWVRDSTGVVAAKLMAEKDNPRADIIWGLAASNVGLMASMGMLEPYTPAGATALNPMFLSGKTPQTWVGMDAYLSLVCFNTAEGKKNNKPVPTSWADLIKPEYKDSIVMPNPASSGTGYLTVAAWLQIMGEEAGWKYMDALHQNIAQYIHSGSAPCVQAAKGERLIGIGLDTRGASEKTKGAPLELVIPKEGLGWELEVTAIVKGTKNLEAAKKLADWAASKKANELYAKTYPIVAYPGVAITPPNYPPNLEKVMVKNDVEWMAKNRDRILAEWTKRYDGKSAPKAK</sequence>
<accession>A0ABS8L2X8</accession>
<dbReference type="InterPro" id="IPR026045">
    <property type="entry name" value="Ferric-bd"/>
</dbReference>
<dbReference type="Proteomes" id="UP001198862">
    <property type="component" value="Unassembled WGS sequence"/>
</dbReference>
<dbReference type="SUPFAM" id="SSF53850">
    <property type="entry name" value="Periplasmic binding protein-like II"/>
    <property type="match status" value="1"/>
</dbReference>
<evidence type="ECO:0000313" key="2">
    <source>
        <dbReference type="EMBL" id="MCC8432698.1"/>
    </source>
</evidence>
<reference evidence="2 3" key="1">
    <citation type="submission" date="2021-11" db="EMBL/GenBank/DDBJ databases">
        <authorList>
            <person name="Lee D.-H."/>
            <person name="Kim S.-B."/>
        </authorList>
    </citation>
    <scope>NUCLEOTIDE SEQUENCE [LARGE SCALE GENOMIC DNA]</scope>
    <source>
        <strain evidence="2 3">KCTC 52223</strain>
    </source>
</reference>
<dbReference type="PIRSF" id="PIRSF002825">
    <property type="entry name" value="CfbpA"/>
    <property type="match status" value="1"/>
</dbReference>
<keyword evidence="3" id="KW-1185">Reference proteome</keyword>
<dbReference type="InterPro" id="IPR017663">
    <property type="entry name" value="ABC_2-AEP-bd"/>
</dbReference>
<organism evidence="2 3">
    <name type="scientific">Reyranella aquatilis</name>
    <dbReference type="NCBI Taxonomy" id="2035356"/>
    <lineage>
        <taxon>Bacteria</taxon>
        <taxon>Pseudomonadati</taxon>
        <taxon>Pseudomonadota</taxon>
        <taxon>Alphaproteobacteria</taxon>
        <taxon>Hyphomicrobiales</taxon>
        <taxon>Reyranellaceae</taxon>
        <taxon>Reyranella</taxon>
    </lineage>
</organism>